<accession>A0A266NDP5</accession>
<organism evidence="1 2">
    <name type="scientific">Pseudomonas lundensis</name>
    <dbReference type="NCBI Taxonomy" id="86185"/>
    <lineage>
        <taxon>Bacteria</taxon>
        <taxon>Pseudomonadati</taxon>
        <taxon>Pseudomonadota</taxon>
        <taxon>Gammaproteobacteria</taxon>
        <taxon>Pseudomonadales</taxon>
        <taxon>Pseudomonadaceae</taxon>
        <taxon>Pseudomonas</taxon>
    </lineage>
</organism>
<protein>
    <submittedName>
        <fullName evidence="1">Uncharacterized protein</fullName>
    </submittedName>
</protein>
<name>A0A266NDP5_9PSED</name>
<comment type="caution">
    <text evidence="1">The sequence shown here is derived from an EMBL/GenBank/DDBJ whole genome shotgun (WGS) entry which is preliminary data.</text>
</comment>
<dbReference type="AlphaFoldDB" id="A0A266NDP5"/>
<evidence type="ECO:0000313" key="2">
    <source>
        <dbReference type="Proteomes" id="UP000215788"/>
    </source>
</evidence>
<gene>
    <name evidence="1" type="ORF">CJF39_08320</name>
</gene>
<reference evidence="1 2" key="1">
    <citation type="submission" date="2017-08" db="EMBL/GenBank/DDBJ databases">
        <title>Genomic and metabolic characterisation of spoilage-associated Pseudomonas species.</title>
        <authorList>
            <person name="Stanborough T."/>
            <person name="Fegan N."/>
            <person name="Powell S.M."/>
            <person name="Singh T."/>
            <person name="Tamplin M.L."/>
            <person name="Chandry P.S."/>
        </authorList>
    </citation>
    <scope>NUCLEOTIDE SEQUENCE [LARGE SCALE GENOMIC DNA]</scope>
    <source>
        <strain evidence="1 2">L1802</strain>
    </source>
</reference>
<sequence length="286" mass="31832">MSVKAGVQAIFDNEGRIDPILDGVRGASTFNGFCNFHDTTLFRPVEIGGSKLSAESVFLLTFRAIAYELYTKRAAVRAVPIQQQMDYGASFLKQAIVQQHLHYNAVGIKRGLIDLESIKKRYDSAYRSNDRSEFSVYAVEFLEVLPVVACGAFYPEVDFSGNQLQKLGRGSAEFEQIAFNLTILNGVTVAAFGWLGSKSGPIAAFIESFKELPDLEKSAAVIQLAFEQLENTYMRPSWWLGLPEEWRNFLVSKIKAGTSLVEERDVDALAKRPYPFSVVGVRSEFG</sequence>
<dbReference type="Proteomes" id="UP000215788">
    <property type="component" value="Unassembled WGS sequence"/>
</dbReference>
<dbReference type="EMBL" id="NQKI01000009">
    <property type="protein sequence ID" value="OZY60047.1"/>
    <property type="molecule type" value="Genomic_DNA"/>
</dbReference>
<dbReference type="RefSeq" id="WP_094992988.1">
    <property type="nucleotide sequence ID" value="NZ_NQKI01000009.1"/>
</dbReference>
<evidence type="ECO:0000313" key="1">
    <source>
        <dbReference type="EMBL" id="OZY60047.1"/>
    </source>
</evidence>
<proteinExistence type="predicted"/>
<dbReference type="OrthoDB" id="583051at2"/>